<evidence type="ECO:0000256" key="6">
    <source>
        <dbReference type="ARBA" id="ARBA00023268"/>
    </source>
</evidence>
<dbReference type="GO" id="GO:0030288">
    <property type="term" value="C:outer membrane-bounded periplasmic space"/>
    <property type="evidence" value="ECO:0007669"/>
    <property type="project" value="TreeGrafter"/>
</dbReference>
<dbReference type="InterPro" id="IPR023346">
    <property type="entry name" value="Lysozyme-like_dom_sf"/>
</dbReference>
<dbReference type="Gene3D" id="1.10.3810.10">
    <property type="entry name" value="Biosynthetic peptidoglycan transglycosylase-like"/>
    <property type="match status" value="1"/>
</dbReference>
<feature type="compositionally biased region" description="Pro residues" evidence="9">
    <location>
        <begin position="812"/>
        <end position="822"/>
    </location>
</feature>
<evidence type="ECO:0000256" key="8">
    <source>
        <dbReference type="ARBA" id="ARBA00049902"/>
    </source>
</evidence>
<evidence type="ECO:0000256" key="5">
    <source>
        <dbReference type="ARBA" id="ARBA00022801"/>
    </source>
</evidence>
<evidence type="ECO:0000256" key="2">
    <source>
        <dbReference type="ARBA" id="ARBA00022670"/>
    </source>
</evidence>
<evidence type="ECO:0000259" key="10">
    <source>
        <dbReference type="PROSITE" id="PS51178"/>
    </source>
</evidence>
<dbReference type="InterPro" id="IPR001264">
    <property type="entry name" value="Glyco_trans_51"/>
</dbReference>
<sequence>MPAHRQARRFPRRRWSATYRPGWSAKRVRLFRIGMMLVAGLVAGVLVAAAAFPALALTGLAAKAGAKAFESLPVELRVASAPQASRVFASDGRTPLAVFFDENRQDVPLAEVAPVMRDAIVAAEDHAFYRHRGIDVRGFLRAIVANTIGAQQGASTLTMQLVRMSATYSAEEPQAVVEASEDTKARKLREMRLASILEAHLSKDEILQRYLNLAPFGHGAYGVSAASRFYFGKRPTELTVPEAAMLAGLVKAPSFYDPLDRSGAGATETLHRRNWVIGQMVETGAVSEADASAARAVPLVVQGRVPANGCSVTGKQHWGFFCDYLYRWWLSQETFGTTEYDRERRLKSGGYRIVSSLDAVTQEAAHRNLEQKLPTGSAQALMLAAVEPGTGRVRALATNRTFAIDDAAKPGNGPATDPAKAVAGVRGTYPRTTNPLLTGGGDVHGYQAGSTFKIFTIVAALEQGIPLSHEIDAPQRYESRYTVERDSPAACPGTERYCPGNYEEKMAGRHDMWSAFGSSVNTYFVPLTERVGAANVVDVARRLGIGFRAPTDAALADNRKSADGWGAFTLGVSATTPLDLANAYATLAAGGRHCVPTPVQEIRDRSGGPLDAVRPRCDRAVEPGVAYAAVDAARCPVGDKSAADRCREATAGDARQLVGHPLAGKSGTTDGRRTASLALTTTSLTVAGILADPDWPEGTVEMPREVVNPAVSGTLAEAMRGKPKRDFPKASAALLGVPERAVPMLDCVPAERAARTLREAGFRVSVNPEPVDSDCPRGAVAGTEPASGAVLGGVVTLRLSNGRYAATNGVPGPGPADPPPDR</sequence>
<feature type="domain" description="PASTA" evidence="10">
    <location>
        <begin position="736"/>
        <end position="801"/>
    </location>
</feature>
<dbReference type="AlphaFoldDB" id="A0A495JHV6"/>
<dbReference type="Pfam" id="PF00912">
    <property type="entry name" value="Transgly"/>
    <property type="match status" value="1"/>
</dbReference>
<dbReference type="InterPro" id="IPR036950">
    <property type="entry name" value="PBP_transglycosylase"/>
</dbReference>
<dbReference type="InterPro" id="IPR012338">
    <property type="entry name" value="Beta-lactam/transpept-like"/>
</dbReference>
<keyword evidence="2" id="KW-0645">Protease</keyword>
<feature type="region of interest" description="Disordered" evidence="9">
    <location>
        <begin position="803"/>
        <end position="822"/>
    </location>
</feature>
<evidence type="ECO:0000256" key="3">
    <source>
        <dbReference type="ARBA" id="ARBA00022676"/>
    </source>
</evidence>
<dbReference type="Proteomes" id="UP000277671">
    <property type="component" value="Unassembled WGS sequence"/>
</dbReference>
<dbReference type="Pfam" id="PF00905">
    <property type="entry name" value="Transpeptidase"/>
    <property type="match status" value="1"/>
</dbReference>
<dbReference type="PANTHER" id="PTHR32282:SF33">
    <property type="entry name" value="PEPTIDOGLYCAN GLYCOSYLTRANSFERASE"/>
    <property type="match status" value="1"/>
</dbReference>
<accession>A0A495JHV6</accession>
<comment type="catalytic activity">
    <reaction evidence="8">
        <text>[GlcNAc-(1-&gt;4)-Mur2Ac(oyl-L-Ala-gamma-D-Glu-L-Lys-D-Ala-D-Ala)](n)-di-trans,octa-cis-undecaprenyl diphosphate + beta-D-GlcNAc-(1-&gt;4)-Mur2Ac(oyl-L-Ala-gamma-D-Glu-L-Lys-D-Ala-D-Ala)-di-trans,octa-cis-undecaprenyl diphosphate = [GlcNAc-(1-&gt;4)-Mur2Ac(oyl-L-Ala-gamma-D-Glu-L-Lys-D-Ala-D-Ala)](n+1)-di-trans,octa-cis-undecaprenyl diphosphate + di-trans,octa-cis-undecaprenyl diphosphate + H(+)</text>
        <dbReference type="Rhea" id="RHEA:23708"/>
        <dbReference type="Rhea" id="RHEA-COMP:9602"/>
        <dbReference type="Rhea" id="RHEA-COMP:9603"/>
        <dbReference type="ChEBI" id="CHEBI:15378"/>
        <dbReference type="ChEBI" id="CHEBI:58405"/>
        <dbReference type="ChEBI" id="CHEBI:60033"/>
        <dbReference type="ChEBI" id="CHEBI:78435"/>
        <dbReference type="EC" id="2.4.99.28"/>
    </reaction>
</comment>
<proteinExistence type="predicted"/>
<dbReference type="InterPro" id="IPR005543">
    <property type="entry name" value="PASTA_dom"/>
</dbReference>
<keyword evidence="3" id="KW-0328">Glycosyltransferase</keyword>
<dbReference type="SUPFAM" id="SSF56601">
    <property type="entry name" value="beta-lactamase/transpeptidase-like"/>
    <property type="match status" value="1"/>
</dbReference>
<evidence type="ECO:0000313" key="11">
    <source>
        <dbReference type="EMBL" id="RKR87974.1"/>
    </source>
</evidence>
<dbReference type="GO" id="GO:0009002">
    <property type="term" value="F:serine-type D-Ala-D-Ala carboxypeptidase activity"/>
    <property type="evidence" value="ECO:0007669"/>
    <property type="project" value="UniProtKB-EC"/>
</dbReference>
<dbReference type="InterPro" id="IPR050396">
    <property type="entry name" value="Glycosyltr_51/Transpeptidase"/>
</dbReference>
<comment type="caution">
    <text evidence="11">The sequence shown here is derived from an EMBL/GenBank/DDBJ whole genome shotgun (WGS) entry which is preliminary data.</text>
</comment>
<dbReference type="PROSITE" id="PS51178">
    <property type="entry name" value="PASTA"/>
    <property type="match status" value="1"/>
</dbReference>
<dbReference type="CDD" id="cd06577">
    <property type="entry name" value="PASTA_pknB"/>
    <property type="match status" value="1"/>
</dbReference>
<organism evidence="11 12">
    <name type="scientific">Micromonospora pisi</name>
    <dbReference type="NCBI Taxonomy" id="589240"/>
    <lineage>
        <taxon>Bacteria</taxon>
        <taxon>Bacillati</taxon>
        <taxon>Actinomycetota</taxon>
        <taxon>Actinomycetes</taxon>
        <taxon>Micromonosporales</taxon>
        <taxon>Micromonosporaceae</taxon>
        <taxon>Micromonospora</taxon>
    </lineage>
</organism>
<comment type="catalytic activity">
    <reaction evidence="7">
        <text>Preferential cleavage: (Ac)2-L-Lys-D-Ala-|-D-Ala. Also transpeptidation of peptidyl-alanyl moieties that are N-acyl substituents of D-alanine.</text>
        <dbReference type="EC" id="3.4.16.4"/>
    </reaction>
</comment>
<evidence type="ECO:0000256" key="7">
    <source>
        <dbReference type="ARBA" id="ARBA00034000"/>
    </source>
</evidence>
<dbReference type="GO" id="GO:0009252">
    <property type="term" value="P:peptidoglycan biosynthetic process"/>
    <property type="evidence" value="ECO:0007669"/>
    <property type="project" value="TreeGrafter"/>
</dbReference>
<dbReference type="Gene3D" id="3.40.710.10">
    <property type="entry name" value="DD-peptidase/beta-lactamase superfamily"/>
    <property type="match status" value="1"/>
</dbReference>
<dbReference type="GO" id="GO:0008658">
    <property type="term" value="F:penicillin binding"/>
    <property type="evidence" value="ECO:0007669"/>
    <property type="project" value="InterPro"/>
</dbReference>
<dbReference type="Pfam" id="PF03793">
    <property type="entry name" value="PASTA"/>
    <property type="match status" value="1"/>
</dbReference>
<dbReference type="SUPFAM" id="SSF53955">
    <property type="entry name" value="Lysozyme-like"/>
    <property type="match status" value="1"/>
</dbReference>
<keyword evidence="12" id="KW-1185">Reference proteome</keyword>
<evidence type="ECO:0000256" key="4">
    <source>
        <dbReference type="ARBA" id="ARBA00022679"/>
    </source>
</evidence>
<dbReference type="Gene3D" id="3.30.10.20">
    <property type="match status" value="1"/>
</dbReference>
<evidence type="ECO:0000256" key="1">
    <source>
        <dbReference type="ARBA" id="ARBA00022645"/>
    </source>
</evidence>
<keyword evidence="1 11" id="KW-0121">Carboxypeptidase</keyword>
<dbReference type="RefSeq" id="WP_246016963.1">
    <property type="nucleotide sequence ID" value="NZ_RBKT01000001.1"/>
</dbReference>
<dbReference type="GO" id="GO:0006508">
    <property type="term" value="P:proteolysis"/>
    <property type="evidence" value="ECO:0007669"/>
    <property type="project" value="UniProtKB-KW"/>
</dbReference>
<dbReference type="PANTHER" id="PTHR32282">
    <property type="entry name" value="BINDING PROTEIN TRANSPEPTIDASE, PUTATIVE-RELATED"/>
    <property type="match status" value="1"/>
</dbReference>
<protein>
    <submittedName>
        <fullName evidence="11">Membrane peptidoglycan carboxypeptidase</fullName>
    </submittedName>
</protein>
<keyword evidence="6" id="KW-0511">Multifunctional enzyme</keyword>
<reference evidence="11 12" key="1">
    <citation type="submission" date="2018-10" db="EMBL/GenBank/DDBJ databases">
        <title>Sequencing the genomes of 1000 actinobacteria strains.</title>
        <authorList>
            <person name="Klenk H.-P."/>
        </authorList>
    </citation>
    <scope>NUCLEOTIDE SEQUENCE [LARGE SCALE GENOMIC DNA]</scope>
    <source>
        <strain evidence="11 12">DSM 45175</strain>
    </source>
</reference>
<gene>
    <name evidence="11" type="ORF">BDK92_2277</name>
</gene>
<dbReference type="InterPro" id="IPR001460">
    <property type="entry name" value="PCN-bd_Tpept"/>
</dbReference>
<dbReference type="EMBL" id="RBKT01000001">
    <property type="protein sequence ID" value="RKR87974.1"/>
    <property type="molecule type" value="Genomic_DNA"/>
</dbReference>
<evidence type="ECO:0000256" key="9">
    <source>
        <dbReference type="SAM" id="MobiDB-lite"/>
    </source>
</evidence>
<keyword evidence="4" id="KW-0808">Transferase</keyword>
<dbReference type="GO" id="GO:0008955">
    <property type="term" value="F:peptidoglycan glycosyltransferase activity"/>
    <property type="evidence" value="ECO:0007669"/>
    <property type="project" value="UniProtKB-EC"/>
</dbReference>
<keyword evidence="5" id="KW-0378">Hydrolase</keyword>
<name>A0A495JHV6_9ACTN</name>
<evidence type="ECO:0000313" key="12">
    <source>
        <dbReference type="Proteomes" id="UP000277671"/>
    </source>
</evidence>